<dbReference type="InterPro" id="IPR045378">
    <property type="entry name" value="LNT_N"/>
</dbReference>
<evidence type="ECO:0000256" key="1">
    <source>
        <dbReference type="ARBA" id="ARBA00004651"/>
    </source>
</evidence>
<organism evidence="11 12">
    <name type="scientific">Massilia norwichensis</name>
    <dbReference type="NCBI Taxonomy" id="1442366"/>
    <lineage>
        <taxon>Bacteria</taxon>
        <taxon>Pseudomonadati</taxon>
        <taxon>Pseudomonadota</taxon>
        <taxon>Betaproteobacteria</taxon>
        <taxon>Burkholderiales</taxon>
        <taxon>Oxalobacteraceae</taxon>
        <taxon>Telluria group</taxon>
        <taxon>Massilia</taxon>
    </lineage>
</organism>
<keyword evidence="8 9" id="KW-0012">Acyltransferase</keyword>
<comment type="pathway">
    <text evidence="9">Protein modification; lipoprotein biosynthesis (N-acyl transfer).</text>
</comment>
<dbReference type="Proteomes" id="UP001205560">
    <property type="component" value="Unassembled WGS sequence"/>
</dbReference>
<keyword evidence="6 9" id="KW-1133">Transmembrane helix</keyword>
<sequence length="528" mass="57713">MILRRRTQAATAPDPALRGTRPSFTALACAVVAGGLSLFSFQPFGWWPLQFVSLAWLFYQVGMGSATRRAILLGWAFGFGWSVAGMHWLYTFMTRFAHLPAILGAIGVILLGLYMGLFGAFATGVATWLRRRWSLPVSAFLLLVLPILWGVSEWMRGWVFTGFPWAASGYAHDGAPLAGFAPLIGVYGIGVLVAMCAGCLTMLTQRRRLPALALFAVLMLAGAGLRSVEWTQASGQPLTVRLLQGNIPQDRKFDLAFLTSILETYQNMITAAPSDLIATPETAIPIFAHQLPQGYLEGLQRFAAGTGSTLALGMPLLDGPGKYSNSLVTVTPQAQAQTYRYDKTHLVPFGEFIPPGFRWFTDMLNLPLNDATRGAEMQQPFAVKDQLVLPNICYEDVFGEEIAYRLRNAPRPATMLLNVSNLSWYGQSTAVPQHLQISRMRTLETGRPMLRATNDGATAVIDHRGRIAQVLPFYKEGVLTATVQGTSGMTPFIRCGNYLFLGLGVLGLAGAWLSGRMRKRTPTPAAEE</sequence>
<comment type="similarity">
    <text evidence="2 9">Belongs to the CN hydrolase family. Apolipoprotein N-acyltransferase subfamily.</text>
</comment>
<dbReference type="Pfam" id="PF00795">
    <property type="entry name" value="CN_hydrolase"/>
    <property type="match status" value="1"/>
</dbReference>
<evidence type="ECO:0000259" key="10">
    <source>
        <dbReference type="PROSITE" id="PS50263"/>
    </source>
</evidence>
<dbReference type="InterPro" id="IPR036526">
    <property type="entry name" value="C-N_Hydrolase_sf"/>
</dbReference>
<comment type="subcellular location">
    <subcellularLocation>
        <location evidence="1 9">Cell membrane</location>
        <topology evidence="1 9">Multi-pass membrane protein</topology>
    </subcellularLocation>
</comment>
<protein>
    <recommendedName>
        <fullName evidence="9">Apolipoprotein N-acyltransferase</fullName>
        <shortName evidence="9">ALP N-acyltransferase</shortName>
        <ecNumber evidence="9">2.3.1.269</ecNumber>
    </recommendedName>
</protein>
<name>A0ABT2A2W1_9BURK</name>
<dbReference type="SUPFAM" id="SSF56317">
    <property type="entry name" value="Carbon-nitrogen hydrolase"/>
    <property type="match status" value="1"/>
</dbReference>
<feature type="transmembrane region" description="Helical" evidence="9">
    <location>
        <begin position="45"/>
        <end position="63"/>
    </location>
</feature>
<evidence type="ECO:0000256" key="7">
    <source>
        <dbReference type="ARBA" id="ARBA00023136"/>
    </source>
</evidence>
<feature type="transmembrane region" description="Helical" evidence="9">
    <location>
        <begin position="96"/>
        <end position="121"/>
    </location>
</feature>
<evidence type="ECO:0000256" key="4">
    <source>
        <dbReference type="ARBA" id="ARBA00022679"/>
    </source>
</evidence>
<evidence type="ECO:0000313" key="11">
    <source>
        <dbReference type="EMBL" id="MCS0588511.1"/>
    </source>
</evidence>
<feature type="transmembrane region" description="Helical" evidence="9">
    <location>
        <begin position="70"/>
        <end position="90"/>
    </location>
</feature>
<feature type="domain" description="CN hydrolase" evidence="10">
    <location>
        <begin position="243"/>
        <end position="485"/>
    </location>
</feature>
<keyword evidence="3 9" id="KW-1003">Cell membrane</keyword>
<evidence type="ECO:0000256" key="3">
    <source>
        <dbReference type="ARBA" id="ARBA00022475"/>
    </source>
</evidence>
<dbReference type="PANTHER" id="PTHR38686">
    <property type="entry name" value="APOLIPOPROTEIN N-ACYLTRANSFERASE"/>
    <property type="match status" value="1"/>
</dbReference>
<keyword evidence="7 9" id="KW-0472">Membrane</keyword>
<dbReference type="InterPro" id="IPR004563">
    <property type="entry name" value="Apolipo_AcylTrfase"/>
</dbReference>
<comment type="function">
    <text evidence="9">Catalyzes the phospholipid dependent N-acylation of the N-terminal cysteine of apolipoprotein, the last step in lipoprotein maturation.</text>
</comment>
<dbReference type="Pfam" id="PF20154">
    <property type="entry name" value="LNT_N"/>
    <property type="match status" value="1"/>
</dbReference>
<feature type="transmembrane region" description="Helical" evidence="9">
    <location>
        <begin position="21"/>
        <end position="39"/>
    </location>
</feature>
<dbReference type="NCBIfam" id="TIGR00546">
    <property type="entry name" value="lnt"/>
    <property type="match status" value="1"/>
</dbReference>
<dbReference type="PROSITE" id="PS50263">
    <property type="entry name" value="CN_HYDROLASE"/>
    <property type="match status" value="1"/>
</dbReference>
<dbReference type="Gene3D" id="3.60.110.10">
    <property type="entry name" value="Carbon-nitrogen hydrolase"/>
    <property type="match status" value="1"/>
</dbReference>
<evidence type="ECO:0000256" key="2">
    <source>
        <dbReference type="ARBA" id="ARBA00010065"/>
    </source>
</evidence>
<gene>
    <name evidence="9 11" type="primary">lnt</name>
    <name evidence="11" type="ORF">NX782_04780</name>
</gene>
<evidence type="ECO:0000256" key="9">
    <source>
        <dbReference type="HAMAP-Rule" id="MF_01148"/>
    </source>
</evidence>
<dbReference type="CDD" id="cd07571">
    <property type="entry name" value="ALP_N-acyl_transferase"/>
    <property type="match status" value="1"/>
</dbReference>
<feature type="transmembrane region" description="Helical" evidence="9">
    <location>
        <begin position="133"/>
        <end position="155"/>
    </location>
</feature>
<keyword evidence="12" id="KW-1185">Reference proteome</keyword>
<dbReference type="RefSeq" id="WP_258844280.1">
    <property type="nucleotide sequence ID" value="NZ_JANUGX010000004.1"/>
</dbReference>
<evidence type="ECO:0000256" key="8">
    <source>
        <dbReference type="ARBA" id="ARBA00023315"/>
    </source>
</evidence>
<dbReference type="EMBL" id="JANUGX010000004">
    <property type="protein sequence ID" value="MCS0588511.1"/>
    <property type="molecule type" value="Genomic_DNA"/>
</dbReference>
<comment type="caution">
    <text evidence="11">The sequence shown here is derived from an EMBL/GenBank/DDBJ whole genome shotgun (WGS) entry which is preliminary data.</text>
</comment>
<keyword evidence="4 9" id="KW-0808">Transferase</keyword>
<reference evidence="11 12" key="1">
    <citation type="submission" date="2022-08" db="EMBL/GenBank/DDBJ databases">
        <title>Reclassification of Massilia species as members of the genera Telluria, Duganella, Pseudoduganella, Mokoshia gen. nov. and Zemynaea gen. nov. using orthogonal and non-orthogonal genome-based approaches.</title>
        <authorList>
            <person name="Bowman J.P."/>
        </authorList>
    </citation>
    <scope>NUCLEOTIDE SEQUENCE [LARGE SCALE GENOMIC DNA]</scope>
    <source>
        <strain evidence="11 12">LMG 28164</strain>
    </source>
</reference>
<dbReference type="EC" id="2.3.1.269" evidence="9"/>
<dbReference type="PANTHER" id="PTHR38686:SF1">
    <property type="entry name" value="APOLIPOPROTEIN N-ACYLTRANSFERASE"/>
    <property type="match status" value="1"/>
</dbReference>
<feature type="transmembrane region" description="Helical" evidence="9">
    <location>
        <begin position="209"/>
        <end position="228"/>
    </location>
</feature>
<feature type="transmembrane region" description="Helical" evidence="9">
    <location>
        <begin position="175"/>
        <end position="197"/>
    </location>
</feature>
<keyword evidence="5 9" id="KW-0812">Transmembrane</keyword>
<feature type="transmembrane region" description="Helical" evidence="9">
    <location>
        <begin position="498"/>
        <end position="515"/>
    </location>
</feature>
<evidence type="ECO:0000256" key="5">
    <source>
        <dbReference type="ARBA" id="ARBA00022692"/>
    </source>
</evidence>
<accession>A0ABT2A2W1</accession>
<evidence type="ECO:0000256" key="6">
    <source>
        <dbReference type="ARBA" id="ARBA00022989"/>
    </source>
</evidence>
<evidence type="ECO:0000313" key="12">
    <source>
        <dbReference type="Proteomes" id="UP001205560"/>
    </source>
</evidence>
<comment type="catalytic activity">
    <reaction evidence="9">
        <text>N-terminal S-1,2-diacyl-sn-glyceryl-L-cysteinyl-[lipoprotein] + a glycerophospholipid = N-acyl-S-1,2-diacyl-sn-glyceryl-L-cysteinyl-[lipoprotein] + a 2-acyl-sn-glycero-3-phospholipid + H(+)</text>
        <dbReference type="Rhea" id="RHEA:48228"/>
        <dbReference type="Rhea" id="RHEA-COMP:14681"/>
        <dbReference type="Rhea" id="RHEA-COMP:14684"/>
        <dbReference type="ChEBI" id="CHEBI:15378"/>
        <dbReference type="ChEBI" id="CHEBI:136912"/>
        <dbReference type="ChEBI" id="CHEBI:140656"/>
        <dbReference type="ChEBI" id="CHEBI:140657"/>
        <dbReference type="ChEBI" id="CHEBI:140660"/>
        <dbReference type="EC" id="2.3.1.269"/>
    </reaction>
</comment>
<dbReference type="HAMAP" id="MF_01148">
    <property type="entry name" value="Lnt"/>
    <property type="match status" value="1"/>
</dbReference>
<dbReference type="InterPro" id="IPR003010">
    <property type="entry name" value="C-N_Hydrolase"/>
</dbReference>
<proteinExistence type="inferred from homology"/>